<evidence type="ECO:0000256" key="2">
    <source>
        <dbReference type="SAM" id="MobiDB-lite"/>
    </source>
</evidence>
<dbReference type="InterPro" id="IPR029058">
    <property type="entry name" value="AB_hydrolase_fold"/>
</dbReference>
<dbReference type="Pfam" id="PF01764">
    <property type="entry name" value="Lipase_3"/>
    <property type="match status" value="1"/>
</dbReference>
<comment type="caution">
    <text evidence="4">The sequence shown here is derived from an EMBL/GenBank/DDBJ whole genome shotgun (WGS) entry which is preliminary data.</text>
</comment>
<feature type="region of interest" description="Disordered" evidence="2">
    <location>
        <begin position="1"/>
        <end position="20"/>
    </location>
</feature>
<dbReference type="Gene3D" id="3.40.50.1820">
    <property type="entry name" value="alpha/beta hydrolase"/>
    <property type="match status" value="1"/>
</dbReference>
<feature type="compositionally biased region" description="Basic and acidic residues" evidence="2">
    <location>
        <begin position="104"/>
        <end position="115"/>
    </location>
</feature>
<protein>
    <recommendedName>
        <fullName evidence="3">Fungal lipase-type domain-containing protein</fullName>
    </recommendedName>
</protein>
<feature type="compositionally biased region" description="Polar residues" evidence="2">
    <location>
        <begin position="314"/>
        <end position="325"/>
    </location>
</feature>
<feature type="domain" description="Fungal lipase-type" evidence="3">
    <location>
        <begin position="397"/>
        <end position="534"/>
    </location>
</feature>
<evidence type="ECO:0000259" key="3">
    <source>
        <dbReference type="Pfam" id="PF01764"/>
    </source>
</evidence>
<dbReference type="CDD" id="cd00519">
    <property type="entry name" value="Lipase_3"/>
    <property type="match status" value="1"/>
</dbReference>
<reference evidence="4 5" key="1">
    <citation type="journal article" date="2023" name="Plants (Basel)">
        <title>Bridging the Gap: Combining Genomics and Transcriptomics Approaches to Understand Stylosanthes scabra, an Orphan Legume from the Brazilian Caatinga.</title>
        <authorList>
            <person name="Ferreira-Neto J.R.C."/>
            <person name="da Silva M.D."/>
            <person name="Binneck E."/>
            <person name="de Melo N.F."/>
            <person name="da Silva R.H."/>
            <person name="de Melo A.L.T.M."/>
            <person name="Pandolfi V."/>
            <person name="Bustamante F.O."/>
            <person name="Brasileiro-Vidal A.C."/>
            <person name="Benko-Iseppon A.M."/>
        </authorList>
    </citation>
    <scope>NUCLEOTIDE SEQUENCE [LARGE SCALE GENOMIC DNA]</scope>
    <source>
        <tissue evidence="4">Leaves</tissue>
    </source>
</reference>
<dbReference type="InterPro" id="IPR002921">
    <property type="entry name" value="Fungal_lipase-type"/>
</dbReference>
<dbReference type="PANTHER" id="PTHR46483">
    <property type="entry name" value="PHOSPHOLIPASE A1 PLIP2, CHLOROPLASTIC"/>
    <property type="match status" value="1"/>
</dbReference>
<sequence length="699" mass="78437">MAFSAVGMATSPASSATMDIRTTKHNGLRRSSSGIELSTRSVTIMQRSYSDNHLCCAVNPIQATSVQPKLKSNKSMGISPFQFSGSILPNSLRSFLFDPETSKEMNMGEKDHSSHSQESGVECGEEEERINRTNWIERLMEIKKNWRNRIPKEDMDPDMICDNNTNDDECDCDEGCVVDHEEDGQEVTYDRDSFAKFLSQVSWSDTKLYSKLAFLCNMAYVIPEIKAKDLRRYYSLQFITSSLEKKAEVDKLKERLDKDSTRVPIKDSVASQDGSEKGKGNKERHQIRLAYDIATSAASYVQLRAKDLLSLTAKPQQPQSDTLDSNGRENSEGFEAEGTSRAYKSEVAAYVAASTMTAVVAAGEKEKQEAAKDLQSIHSSPCEWFICDDSNTYTRFFAIQGSDSLASWQANLFFEPTKFEDTDVLVHRGIYEAAKGIYEQFLPEIKAHLKRHGDRAKLQFTGQSLGGSLSLLVHLMLLSRKVVSPSNLQPVVTFGAPFIFCGGQKLLDILGMDESHIHCVMMHRDIVPRAFSCNYPNHVAVVLKRLNSTFRSHPCLIKNKLLYSPLGKVFILQPDERTSPPHPLLPSGSAFYALDSARCGYSPSVLRTFLNQPHPLETLSDPTAYGSEGTILRDHDSSNYLKVVNGVLRQHSKNLVRQARKQRINELWPLLTTPSPHSWNHEQNFERCNLMTKEIVTGV</sequence>
<dbReference type="Proteomes" id="UP001341840">
    <property type="component" value="Unassembled WGS sequence"/>
</dbReference>
<feature type="compositionally biased region" description="Basic and acidic residues" evidence="2">
    <location>
        <begin position="274"/>
        <end position="283"/>
    </location>
</feature>
<gene>
    <name evidence="4" type="ORF">PIB30_007665</name>
</gene>
<dbReference type="EMBL" id="JASCZI010181259">
    <property type="protein sequence ID" value="MED6180154.1"/>
    <property type="molecule type" value="Genomic_DNA"/>
</dbReference>
<evidence type="ECO:0000313" key="5">
    <source>
        <dbReference type="Proteomes" id="UP001341840"/>
    </source>
</evidence>
<evidence type="ECO:0000256" key="1">
    <source>
        <dbReference type="ARBA" id="ARBA00022801"/>
    </source>
</evidence>
<keyword evidence="5" id="KW-1185">Reference proteome</keyword>
<dbReference type="PANTHER" id="PTHR46483:SF1">
    <property type="entry name" value="PHOSPHOLIPASE A1 PLIP1, CHLOROPLASTIC"/>
    <property type="match status" value="1"/>
</dbReference>
<feature type="region of interest" description="Disordered" evidence="2">
    <location>
        <begin position="104"/>
        <end position="126"/>
    </location>
</feature>
<feature type="region of interest" description="Disordered" evidence="2">
    <location>
        <begin position="314"/>
        <end position="339"/>
    </location>
</feature>
<evidence type="ECO:0000313" key="4">
    <source>
        <dbReference type="EMBL" id="MED6180154.1"/>
    </source>
</evidence>
<proteinExistence type="predicted"/>
<dbReference type="InterPro" id="IPR043367">
    <property type="entry name" value="PLIP1/2/3"/>
</dbReference>
<dbReference type="SUPFAM" id="SSF53474">
    <property type="entry name" value="alpha/beta-Hydrolases"/>
    <property type="match status" value="1"/>
</dbReference>
<feature type="region of interest" description="Disordered" evidence="2">
    <location>
        <begin position="263"/>
        <end position="283"/>
    </location>
</feature>
<accession>A0ABU6W2Z1</accession>
<organism evidence="4 5">
    <name type="scientific">Stylosanthes scabra</name>
    <dbReference type="NCBI Taxonomy" id="79078"/>
    <lineage>
        <taxon>Eukaryota</taxon>
        <taxon>Viridiplantae</taxon>
        <taxon>Streptophyta</taxon>
        <taxon>Embryophyta</taxon>
        <taxon>Tracheophyta</taxon>
        <taxon>Spermatophyta</taxon>
        <taxon>Magnoliopsida</taxon>
        <taxon>eudicotyledons</taxon>
        <taxon>Gunneridae</taxon>
        <taxon>Pentapetalae</taxon>
        <taxon>rosids</taxon>
        <taxon>fabids</taxon>
        <taxon>Fabales</taxon>
        <taxon>Fabaceae</taxon>
        <taxon>Papilionoideae</taxon>
        <taxon>50 kb inversion clade</taxon>
        <taxon>dalbergioids sensu lato</taxon>
        <taxon>Dalbergieae</taxon>
        <taxon>Pterocarpus clade</taxon>
        <taxon>Stylosanthes</taxon>
    </lineage>
</organism>
<name>A0ABU6W2Z1_9FABA</name>
<keyword evidence="1" id="KW-0378">Hydrolase</keyword>